<proteinExistence type="predicted"/>
<gene>
    <name evidence="1" type="ORF">NMOB1V02_LOCUS1123</name>
</gene>
<keyword evidence="2" id="KW-1185">Reference proteome</keyword>
<dbReference type="EMBL" id="OA882145">
    <property type="protein sequence ID" value="CAD7273224.1"/>
    <property type="molecule type" value="Genomic_DNA"/>
</dbReference>
<organism evidence="1">
    <name type="scientific">Notodromas monacha</name>
    <dbReference type="NCBI Taxonomy" id="399045"/>
    <lineage>
        <taxon>Eukaryota</taxon>
        <taxon>Metazoa</taxon>
        <taxon>Ecdysozoa</taxon>
        <taxon>Arthropoda</taxon>
        <taxon>Crustacea</taxon>
        <taxon>Oligostraca</taxon>
        <taxon>Ostracoda</taxon>
        <taxon>Podocopa</taxon>
        <taxon>Podocopida</taxon>
        <taxon>Cypridocopina</taxon>
        <taxon>Cypridoidea</taxon>
        <taxon>Cyprididae</taxon>
        <taxon>Notodromas</taxon>
    </lineage>
</organism>
<sequence length="85" mass="9721">MEEMVQVADFHGGTFRKLMASKRCVIEEQNHLLFLDPMCHRRAKSSAIPRSVKYQFEGRQKMILMNSSPKIESSSTRSGECVVTD</sequence>
<evidence type="ECO:0000313" key="2">
    <source>
        <dbReference type="Proteomes" id="UP000678499"/>
    </source>
</evidence>
<dbReference type="AlphaFoldDB" id="A0A7R9BEM0"/>
<accession>A0A7R9BEM0</accession>
<reference evidence="1" key="1">
    <citation type="submission" date="2020-11" db="EMBL/GenBank/DDBJ databases">
        <authorList>
            <person name="Tran Van P."/>
        </authorList>
    </citation>
    <scope>NUCLEOTIDE SEQUENCE</scope>
</reference>
<evidence type="ECO:0000313" key="1">
    <source>
        <dbReference type="EMBL" id="CAD7273224.1"/>
    </source>
</evidence>
<dbReference type="EMBL" id="CAJPEX010000108">
    <property type="protein sequence ID" value="CAG0913376.1"/>
    <property type="molecule type" value="Genomic_DNA"/>
</dbReference>
<protein>
    <submittedName>
        <fullName evidence="1">Uncharacterized protein</fullName>
    </submittedName>
</protein>
<name>A0A7R9BEM0_9CRUS</name>
<dbReference type="Proteomes" id="UP000678499">
    <property type="component" value="Unassembled WGS sequence"/>
</dbReference>